<sequence length="100" mass="10597">MGFIDIRAGSVIRQQFTKESVGKVSLLNGSSPMLFAGIGSELMQYDTRCFKDGVDYKPKAIASWSLGSPITALHCTQTGRGHLLVAAGCLNGKVAAFDST</sequence>
<comment type="caution">
    <text evidence="1">The sequence shown here is derived from an EMBL/GenBank/DDBJ whole genome shotgun (WGS) entry which is preliminary data.</text>
</comment>
<evidence type="ECO:0000313" key="2">
    <source>
        <dbReference type="Proteomes" id="UP000654075"/>
    </source>
</evidence>
<gene>
    <name evidence="1" type="ORF">PGLA1383_LOCUS9781</name>
</gene>
<reference evidence="1" key="1">
    <citation type="submission" date="2021-02" db="EMBL/GenBank/DDBJ databases">
        <authorList>
            <person name="Dougan E. K."/>
            <person name="Rhodes N."/>
            <person name="Thang M."/>
            <person name="Chan C."/>
        </authorList>
    </citation>
    <scope>NUCLEOTIDE SEQUENCE</scope>
</reference>
<dbReference type="EMBL" id="CAJNNV010004689">
    <property type="protein sequence ID" value="CAE8591089.1"/>
    <property type="molecule type" value="Genomic_DNA"/>
</dbReference>
<dbReference type="OrthoDB" id="10250354at2759"/>
<proteinExistence type="predicted"/>
<dbReference type="AlphaFoldDB" id="A0A813DT39"/>
<keyword evidence="2" id="KW-1185">Reference proteome</keyword>
<organism evidence="1 2">
    <name type="scientific">Polarella glacialis</name>
    <name type="common">Dinoflagellate</name>
    <dbReference type="NCBI Taxonomy" id="89957"/>
    <lineage>
        <taxon>Eukaryota</taxon>
        <taxon>Sar</taxon>
        <taxon>Alveolata</taxon>
        <taxon>Dinophyceae</taxon>
        <taxon>Suessiales</taxon>
        <taxon>Suessiaceae</taxon>
        <taxon>Polarella</taxon>
    </lineage>
</organism>
<dbReference type="Proteomes" id="UP000654075">
    <property type="component" value="Unassembled WGS sequence"/>
</dbReference>
<accession>A0A813DT39</accession>
<evidence type="ECO:0000313" key="1">
    <source>
        <dbReference type="EMBL" id="CAE8591089.1"/>
    </source>
</evidence>
<protein>
    <submittedName>
        <fullName evidence="1">Uncharacterized protein</fullName>
    </submittedName>
</protein>
<name>A0A813DT39_POLGL</name>